<dbReference type="CDD" id="cd18773">
    <property type="entry name" value="PDC1_HK_sensor"/>
    <property type="match status" value="1"/>
</dbReference>
<dbReference type="PANTHER" id="PTHR32089:SF112">
    <property type="entry name" value="LYSOZYME-LIKE PROTEIN-RELATED"/>
    <property type="match status" value="1"/>
</dbReference>
<protein>
    <submittedName>
        <fullName evidence="13">Methyl-accepting chemotaxis sensory transducer with Cache sensor</fullName>
    </submittedName>
</protein>
<keyword evidence="6 10" id="KW-0472">Membrane</keyword>
<evidence type="ECO:0000256" key="5">
    <source>
        <dbReference type="ARBA" id="ARBA00022989"/>
    </source>
</evidence>
<dbReference type="GO" id="GO:0007165">
    <property type="term" value="P:signal transduction"/>
    <property type="evidence" value="ECO:0007669"/>
    <property type="project" value="UniProtKB-KW"/>
</dbReference>
<feature type="transmembrane region" description="Helical" evidence="10">
    <location>
        <begin position="296"/>
        <end position="315"/>
    </location>
</feature>
<accession>I9NUQ8</accession>
<dbReference type="Gene3D" id="1.10.287.950">
    <property type="entry name" value="Methyl-accepting chemotaxis protein"/>
    <property type="match status" value="1"/>
</dbReference>
<dbReference type="Pfam" id="PF00672">
    <property type="entry name" value="HAMP"/>
    <property type="match status" value="1"/>
</dbReference>
<comment type="subcellular location">
    <subcellularLocation>
        <location evidence="1">Cell membrane</location>
        <topology evidence="1">Multi-pass membrane protein</topology>
    </subcellularLocation>
</comment>
<comment type="similarity">
    <text evidence="8">Belongs to the methyl-accepting chemotaxis (MCP) protein family.</text>
</comment>
<dbReference type="GO" id="GO:0006935">
    <property type="term" value="P:chemotaxis"/>
    <property type="evidence" value="ECO:0007669"/>
    <property type="project" value="UniProtKB-KW"/>
</dbReference>
<dbReference type="CDD" id="cd11386">
    <property type="entry name" value="MCP_signal"/>
    <property type="match status" value="1"/>
</dbReference>
<evidence type="ECO:0000256" key="6">
    <source>
        <dbReference type="ARBA" id="ARBA00023136"/>
    </source>
</evidence>
<dbReference type="HOGENOM" id="CLU_000445_107_19_9"/>
<feature type="domain" description="Methyl-accepting transducer" evidence="11">
    <location>
        <begin position="389"/>
        <end position="625"/>
    </location>
</feature>
<reference evidence="13 14" key="1">
    <citation type="journal article" date="2015" name="Genome Announc.">
        <title>Complete Genome Sequence of Pelosinus fermentans JBW45, a Member of a Remarkably Competitive Group of Negativicutes in the Firmicutes Phylum.</title>
        <authorList>
            <person name="De Leon K.B."/>
            <person name="Utturkar S.M."/>
            <person name="Camilleri L.B."/>
            <person name="Elias D.A."/>
            <person name="Arkin A.P."/>
            <person name="Fields M.W."/>
            <person name="Brown S.D."/>
            <person name="Wall J.D."/>
        </authorList>
    </citation>
    <scope>NUCLEOTIDE SEQUENCE [LARGE SCALE GENOMIC DNA]</scope>
    <source>
        <strain evidence="13 14">JBW45</strain>
    </source>
</reference>
<dbReference type="SUPFAM" id="SSF58104">
    <property type="entry name" value="Methyl-accepting chemotaxis protein (MCP) signaling domain"/>
    <property type="match status" value="1"/>
</dbReference>
<keyword evidence="4 10" id="KW-0812">Transmembrane</keyword>
<dbReference type="PROSITE" id="PS50111">
    <property type="entry name" value="CHEMOTAXIS_TRANSDUC_2"/>
    <property type="match status" value="1"/>
</dbReference>
<evidence type="ECO:0000259" key="12">
    <source>
        <dbReference type="PROSITE" id="PS50885"/>
    </source>
</evidence>
<evidence type="ECO:0000313" key="13">
    <source>
        <dbReference type="EMBL" id="AJQ28461.1"/>
    </source>
</evidence>
<keyword evidence="2" id="KW-1003">Cell membrane</keyword>
<dbReference type="PANTHER" id="PTHR32089">
    <property type="entry name" value="METHYL-ACCEPTING CHEMOTAXIS PROTEIN MCPB"/>
    <property type="match status" value="1"/>
</dbReference>
<dbReference type="STRING" id="1192197.JBW_03120"/>
<dbReference type="GO" id="GO:0005886">
    <property type="term" value="C:plasma membrane"/>
    <property type="evidence" value="ECO:0007669"/>
    <property type="project" value="UniProtKB-SubCell"/>
</dbReference>
<dbReference type="Gene3D" id="3.30.450.20">
    <property type="entry name" value="PAS domain"/>
    <property type="match status" value="1"/>
</dbReference>
<keyword evidence="3" id="KW-0145">Chemotaxis</keyword>
<reference evidence="14" key="2">
    <citation type="submission" date="2015-02" db="EMBL/GenBank/DDBJ databases">
        <title>Complete Genome Sequence of Pelosinus fermentans JBW45.</title>
        <authorList>
            <person name="De Leon K.B."/>
            <person name="Utturkar S.M."/>
            <person name="Camilleri L.B."/>
            <person name="Arkin A.P."/>
            <person name="Fields M.W."/>
            <person name="Brown S.D."/>
            <person name="Wall J.D."/>
        </authorList>
    </citation>
    <scope>NUCLEOTIDE SEQUENCE [LARGE SCALE GENOMIC DNA]</scope>
    <source>
        <strain evidence="14">JBW45</strain>
    </source>
</reference>
<dbReference type="EMBL" id="CP010978">
    <property type="protein sequence ID" value="AJQ28461.1"/>
    <property type="molecule type" value="Genomic_DNA"/>
</dbReference>
<dbReference type="AlphaFoldDB" id="I9NUQ8"/>
<dbReference type="SMART" id="SM00283">
    <property type="entry name" value="MA"/>
    <property type="match status" value="1"/>
</dbReference>
<keyword evidence="7 9" id="KW-0807">Transducer</keyword>
<sequence precursor="true">MKNIRTRLLVMVLTIMLISLGALAGLSYYFSKQILSVSVDDTVKAIGIDYAKRIENSIEQRVNYLQGVINNPNIRPDSDREKMVAALDGALKRNGSKFDGINFVYLDGTTVRFDGKIINLADRDYLQQAIKTKQVVISKPLIGKETKKATVVIVIPILDNGNLVGLLNGTTSLEILNELVKEIKFKDSGYGEIIDQSGLLLAHNNTELVGKLNLLEKKINPDLKLGISEIDNRFITLLRTVSESGQQVKGTFTSINNRPCLGVLTPINLPGNQHWILMVSAPEAEVAREVGTLTKLLISITLAAILLSGLLVFFLSKQFAQPITRLKDEALMLASGDLRQRDVNIHTNDEIGQLADAFQDMGENLRNLIDNVQTRSETVAAASQQLTAVAQQSAESANQVAGSVTYIAEGSEQQSLAVHQVSDVVKEMSGHIQQIADTSKKINAITEETSQFTGQGHEAIERAAFQMKKIVAEAETVQTTIGELGKGAQEIGEIVSLISSITGQTNLLALNAAIEAARAGEAGRGFAVVAEEVRKLAEDSNQAAQKIAALIQKNQIDMQQAISATSANSQGAKEGIKVVELAGDSFQNIASSVEQLSAQIQEIAVSIDQIAAGSHSMVSSMQDIDKISKENAAETQTASAATEEQSATMQEIASSSQSLAQTSAELNSAIANFKCK</sequence>
<evidence type="ECO:0000256" key="1">
    <source>
        <dbReference type="ARBA" id="ARBA00004651"/>
    </source>
</evidence>
<dbReference type="OrthoDB" id="9810264at2"/>
<name>I9NUQ8_9FIRM</name>
<dbReference type="Pfam" id="PF00015">
    <property type="entry name" value="MCPsignal"/>
    <property type="match status" value="1"/>
</dbReference>
<evidence type="ECO:0000256" key="2">
    <source>
        <dbReference type="ARBA" id="ARBA00022475"/>
    </source>
</evidence>
<dbReference type="InterPro" id="IPR003660">
    <property type="entry name" value="HAMP_dom"/>
</dbReference>
<gene>
    <name evidence="13" type="ORF">JBW_03120</name>
</gene>
<dbReference type="InterPro" id="IPR033479">
    <property type="entry name" value="dCache_1"/>
</dbReference>
<dbReference type="PROSITE" id="PS50885">
    <property type="entry name" value="HAMP"/>
    <property type="match status" value="1"/>
</dbReference>
<dbReference type="RefSeq" id="WP_007954438.1">
    <property type="nucleotide sequence ID" value="NZ_CP010978.1"/>
</dbReference>
<organism evidence="13 14">
    <name type="scientific">Pelosinus fermentans JBW45</name>
    <dbReference type="NCBI Taxonomy" id="1192197"/>
    <lineage>
        <taxon>Bacteria</taxon>
        <taxon>Bacillati</taxon>
        <taxon>Bacillota</taxon>
        <taxon>Negativicutes</taxon>
        <taxon>Selenomonadales</taxon>
        <taxon>Sporomusaceae</taxon>
        <taxon>Pelosinus</taxon>
    </lineage>
</organism>
<evidence type="ECO:0000256" key="7">
    <source>
        <dbReference type="ARBA" id="ARBA00023224"/>
    </source>
</evidence>
<dbReference type="CDD" id="cd06225">
    <property type="entry name" value="HAMP"/>
    <property type="match status" value="1"/>
</dbReference>
<evidence type="ECO:0000256" key="3">
    <source>
        <dbReference type="ARBA" id="ARBA00022500"/>
    </source>
</evidence>
<evidence type="ECO:0000256" key="10">
    <source>
        <dbReference type="SAM" id="Phobius"/>
    </source>
</evidence>
<feature type="domain" description="HAMP" evidence="12">
    <location>
        <begin position="317"/>
        <end position="370"/>
    </location>
</feature>
<proteinExistence type="inferred from homology"/>
<keyword evidence="5 10" id="KW-1133">Transmembrane helix</keyword>
<dbReference type="InterPro" id="IPR004089">
    <property type="entry name" value="MCPsignal_dom"/>
</dbReference>
<dbReference type="Gene3D" id="6.10.340.10">
    <property type="match status" value="1"/>
</dbReference>
<dbReference type="Pfam" id="PF02743">
    <property type="entry name" value="dCache_1"/>
    <property type="match status" value="1"/>
</dbReference>
<evidence type="ECO:0000256" key="8">
    <source>
        <dbReference type="ARBA" id="ARBA00029447"/>
    </source>
</evidence>
<dbReference type="KEGG" id="pft:JBW_03120"/>
<dbReference type="CDD" id="cd12912">
    <property type="entry name" value="PDC2_MCP_like"/>
    <property type="match status" value="1"/>
</dbReference>
<evidence type="ECO:0000256" key="9">
    <source>
        <dbReference type="PROSITE-ProRule" id="PRU00284"/>
    </source>
</evidence>
<evidence type="ECO:0000313" key="14">
    <source>
        <dbReference type="Proteomes" id="UP000005361"/>
    </source>
</evidence>
<dbReference type="Proteomes" id="UP000005361">
    <property type="component" value="Chromosome"/>
</dbReference>
<evidence type="ECO:0000259" key="11">
    <source>
        <dbReference type="PROSITE" id="PS50111"/>
    </source>
</evidence>
<evidence type="ECO:0000256" key="4">
    <source>
        <dbReference type="ARBA" id="ARBA00022692"/>
    </source>
</evidence>
<dbReference type="SMART" id="SM00304">
    <property type="entry name" value="HAMP"/>
    <property type="match status" value="1"/>
</dbReference>